<evidence type="ECO:0008006" key="10">
    <source>
        <dbReference type="Google" id="ProtNLM"/>
    </source>
</evidence>
<reference evidence="8" key="1">
    <citation type="submission" date="2024-02" db="EMBL/GenBank/DDBJ databases">
        <authorList>
            <consortium name="ELIXIR-Norway"/>
            <consortium name="Elixir Norway"/>
        </authorList>
    </citation>
    <scope>NUCLEOTIDE SEQUENCE</scope>
</reference>
<dbReference type="EMBL" id="OZ019897">
    <property type="protein sequence ID" value="CAK9226900.1"/>
    <property type="molecule type" value="Genomic_DNA"/>
</dbReference>
<evidence type="ECO:0000256" key="1">
    <source>
        <dbReference type="ARBA" id="ARBA00004141"/>
    </source>
</evidence>
<gene>
    <name evidence="8" type="ORF">CSSPTR1EN2_LOCUS18470</name>
</gene>
<dbReference type="PANTHER" id="PTHR15664:SF23">
    <property type="entry name" value="TRANSMEMBRANE PROTEIN 230"/>
    <property type="match status" value="1"/>
</dbReference>
<comment type="subcellular location">
    <subcellularLocation>
        <location evidence="1">Membrane</location>
        <topology evidence="1">Multi-pass membrane protein</topology>
    </subcellularLocation>
</comment>
<dbReference type="Pfam" id="PF05915">
    <property type="entry name" value="TMEM_230_134"/>
    <property type="match status" value="1"/>
</dbReference>
<proteinExistence type="inferred from homology"/>
<comment type="similarity">
    <text evidence="2">Belongs to the TMEM134/TMEM230 family.</text>
</comment>
<sequence length="126" mass="14727">MEERPHVRYSALSSMQEDHRDRPLKDRRGTTTTSSAHEDLRYRFELHEDVPWKSIALALFLLAFGSLFLVISHFIYTEHMGGDSSQAYGFLVLGVLLFLPGFYETRIAYYSWRGYKGYSYSRIPAY</sequence>
<accession>A0ABP0UPN3</accession>
<keyword evidence="4 7" id="KW-1133">Transmembrane helix</keyword>
<evidence type="ECO:0000313" key="9">
    <source>
        <dbReference type="Proteomes" id="UP001497512"/>
    </source>
</evidence>
<protein>
    <recommendedName>
        <fullName evidence="10">Transmembrane protein 230</fullName>
    </recommendedName>
</protein>
<dbReference type="Proteomes" id="UP001497512">
    <property type="component" value="Chromosome 5"/>
</dbReference>
<keyword evidence="3 7" id="KW-0812">Transmembrane</keyword>
<name>A0ABP0UPN3_9BRYO</name>
<evidence type="ECO:0000256" key="3">
    <source>
        <dbReference type="ARBA" id="ARBA00022692"/>
    </source>
</evidence>
<evidence type="ECO:0000256" key="7">
    <source>
        <dbReference type="SAM" id="Phobius"/>
    </source>
</evidence>
<evidence type="ECO:0000256" key="2">
    <source>
        <dbReference type="ARBA" id="ARBA00007743"/>
    </source>
</evidence>
<keyword evidence="9" id="KW-1185">Reference proteome</keyword>
<dbReference type="InterPro" id="IPR008590">
    <property type="entry name" value="TMEM_230/134"/>
</dbReference>
<feature type="transmembrane region" description="Helical" evidence="7">
    <location>
        <begin position="87"/>
        <end position="103"/>
    </location>
</feature>
<keyword evidence="5 7" id="KW-0472">Membrane</keyword>
<evidence type="ECO:0000256" key="5">
    <source>
        <dbReference type="ARBA" id="ARBA00023136"/>
    </source>
</evidence>
<feature type="compositionally biased region" description="Basic and acidic residues" evidence="6">
    <location>
        <begin position="16"/>
        <end position="29"/>
    </location>
</feature>
<feature type="transmembrane region" description="Helical" evidence="7">
    <location>
        <begin position="55"/>
        <end position="75"/>
    </location>
</feature>
<dbReference type="InterPro" id="IPR044234">
    <property type="entry name" value="TMEM230"/>
</dbReference>
<evidence type="ECO:0000256" key="6">
    <source>
        <dbReference type="SAM" id="MobiDB-lite"/>
    </source>
</evidence>
<evidence type="ECO:0000313" key="8">
    <source>
        <dbReference type="EMBL" id="CAK9226900.1"/>
    </source>
</evidence>
<evidence type="ECO:0000256" key="4">
    <source>
        <dbReference type="ARBA" id="ARBA00022989"/>
    </source>
</evidence>
<feature type="region of interest" description="Disordered" evidence="6">
    <location>
        <begin position="1"/>
        <end position="34"/>
    </location>
</feature>
<dbReference type="PANTHER" id="PTHR15664">
    <property type="entry name" value="C20ORF30 PROTEIN"/>
    <property type="match status" value="1"/>
</dbReference>
<organism evidence="8 9">
    <name type="scientific">Sphagnum troendelagicum</name>
    <dbReference type="NCBI Taxonomy" id="128251"/>
    <lineage>
        <taxon>Eukaryota</taxon>
        <taxon>Viridiplantae</taxon>
        <taxon>Streptophyta</taxon>
        <taxon>Embryophyta</taxon>
        <taxon>Bryophyta</taxon>
        <taxon>Sphagnophytina</taxon>
        <taxon>Sphagnopsida</taxon>
        <taxon>Sphagnales</taxon>
        <taxon>Sphagnaceae</taxon>
        <taxon>Sphagnum</taxon>
    </lineage>
</organism>